<dbReference type="EMBL" id="SRLO01002590">
    <property type="protein sequence ID" value="TNN32606.1"/>
    <property type="molecule type" value="Genomic_DNA"/>
</dbReference>
<protein>
    <submittedName>
        <fullName evidence="2">Uncharacterized protein</fullName>
    </submittedName>
</protein>
<reference evidence="2 3" key="1">
    <citation type="submission" date="2019-03" db="EMBL/GenBank/DDBJ databases">
        <title>First draft genome of Liparis tanakae, snailfish: a comprehensive survey of snailfish specific genes.</title>
        <authorList>
            <person name="Kim W."/>
            <person name="Song I."/>
            <person name="Jeong J.-H."/>
            <person name="Kim D."/>
            <person name="Kim S."/>
            <person name="Ryu S."/>
            <person name="Song J.Y."/>
            <person name="Lee S.K."/>
        </authorList>
    </citation>
    <scope>NUCLEOTIDE SEQUENCE [LARGE SCALE GENOMIC DNA]</scope>
    <source>
        <tissue evidence="2">Muscle</tissue>
    </source>
</reference>
<evidence type="ECO:0000313" key="2">
    <source>
        <dbReference type="EMBL" id="TNN32606.1"/>
    </source>
</evidence>
<gene>
    <name evidence="2" type="ORF">EYF80_057231</name>
</gene>
<name>A0A4Z2EUJ4_9TELE</name>
<evidence type="ECO:0000256" key="1">
    <source>
        <dbReference type="SAM" id="MobiDB-lite"/>
    </source>
</evidence>
<sequence>MRLKTRQKLRVVAEGKHVADQPPTNPTPPQDHEGTVTVRPGDVPSACLDLITKAALTAVGPRRLSCCTPDHNKTRQYVMQYGRRQGGIINAPTGLGTFPTRLMGERGNATGMQSKRGGEELGNSHGPQILDGYPRSCVR</sequence>
<accession>A0A4Z2EUJ4</accession>
<proteinExistence type="predicted"/>
<dbReference type="Proteomes" id="UP000314294">
    <property type="component" value="Unassembled WGS sequence"/>
</dbReference>
<organism evidence="2 3">
    <name type="scientific">Liparis tanakae</name>
    <name type="common">Tanaka's snailfish</name>
    <dbReference type="NCBI Taxonomy" id="230148"/>
    <lineage>
        <taxon>Eukaryota</taxon>
        <taxon>Metazoa</taxon>
        <taxon>Chordata</taxon>
        <taxon>Craniata</taxon>
        <taxon>Vertebrata</taxon>
        <taxon>Euteleostomi</taxon>
        <taxon>Actinopterygii</taxon>
        <taxon>Neopterygii</taxon>
        <taxon>Teleostei</taxon>
        <taxon>Neoteleostei</taxon>
        <taxon>Acanthomorphata</taxon>
        <taxon>Eupercaria</taxon>
        <taxon>Perciformes</taxon>
        <taxon>Cottioidei</taxon>
        <taxon>Cottales</taxon>
        <taxon>Liparidae</taxon>
        <taxon>Liparis</taxon>
    </lineage>
</organism>
<evidence type="ECO:0000313" key="3">
    <source>
        <dbReference type="Proteomes" id="UP000314294"/>
    </source>
</evidence>
<comment type="caution">
    <text evidence="2">The sequence shown here is derived from an EMBL/GenBank/DDBJ whole genome shotgun (WGS) entry which is preliminary data.</text>
</comment>
<dbReference type="AlphaFoldDB" id="A0A4Z2EUJ4"/>
<keyword evidence="3" id="KW-1185">Reference proteome</keyword>
<feature type="region of interest" description="Disordered" evidence="1">
    <location>
        <begin position="111"/>
        <end position="139"/>
    </location>
</feature>
<feature type="region of interest" description="Disordered" evidence="1">
    <location>
        <begin position="13"/>
        <end position="40"/>
    </location>
</feature>